<dbReference type="SUPFAM" id="SSF51182">
    <property type="entry name" value="RmlC-like cupins"/>
    <property type="match status" value="1"/>
</dbReference>
<dbReference type="CDD" id="cd02910">
    <property type="entry name" value="cupin_Yhhw_N"/>
    <property type="match status" value="1"/>
</dbReference>
<dbReference type="OrthoDB" id="321327at2"/>
<keyword evidence="2" id="KW-0408">Iron</keyword>
<feature type="binding site" evidence="2">
    <location>
        <position position="58"/>
    </location>
    <ligand>
        <name>Fe cation</name>
        <dbReference type="ChEBI" id="CHEBI:24875"/>
    </ligand>
</feature>
<feature type="binding site" evidence="2">
    <location>
        <position position="102"/>
    </location>
    <ligand>
        <name>Fe cation</name>
        <dbReference type="ChEBI" id="CHEBI:24875"/>
    </ligand>
</feature>
<dbReference type="PANTHER" id="PTHR43212:SF3">
    <property type="entry name" value="QUERCETIN 2,3-DIOXYGENASE"/>
    <property type="match status" value="1"/>
</dbReference>
<comment type="similarity">
    <text evidence="1 3">Belongs to the pirin family.</text>
</comment>
<dbReference type="Pfam" id="PF17954">
    <property type="entry name" value="Pirin_C_2"/>
    <property type="match status" value="1"/>
</dbReference>
<evidence type="ECO:0000256" key="3">
    <source>
        <dbReference type="RuleBase" id="RU003457"/>
    </source>
</evidence>
<dbReference type="PANTHER" id="PTHR43212">
    <property type="entry name" value="QUERCETIN 2,3-DIOXYGENASE"/>
    <property type="match status" value="1"/>
</dbReference>
<accession>A0A425Y3R9</accession>
<dbReference type="RefSeq" id="WP_125029899.1">
    <property type="nucleotide sequence ID" value="NZ_JAPXVP010000004.1"/>
</dbReference>
<dbReference type="InterPro" id="IPR014710">
    <property type="entry name" value="RmlC-like_jellyroll"/>
</dbReference>
<evidence type="ECO:0000259" key="5">
    <source>
        <dbReference type="Pfam" id="PF17954"/>
    </source>
</evidence>
<keyword evidence="7" id="KW-1185">Reference proteome</keyword>
<evidence type="ECO:0000313" key="6">
    <source>
        <dbReference type="EMBL" id="RRG22899.1"/>
    </source>
</evidence>
<name>A0A425Y3R9_9BACT</name>
<dbReference type="PIRSF" id="PIRSF006232">
    <property type="entry name" value="Pirin"/>
    <property type="match status" value="1"/>
</dbReference>
<dbReference type="Proteomes" id="UP000285794">
    <property type="component" value="Unassembled WGS sequence"/>
</dbReference>
<evidence type="ECO:0000256" key="1">
    <source>
        <dbReference type="ARBA" id="ARBA00008416"/>
    </source>
</evidence>
<dbReference type="AlphaFoldDB" id="A0A425Y3R9"/>
<feature type="binding site" evidence="2">
    <location>
        <position position="60"/>
    </location>
    <ligand>
        <name>Fe cation</name>
        <dbReference type="ChEBI" id="CHEBI:24875"/>
    </ligand>
</feature>
<dbReference type="InterPro" id="IPR012093">
    <property type="entry name" value="Pirin"/>
</dbReference>
<comment type="caution">
    <text evidence="6">The sequence shown here is derived from an EMBL/GenBank/DDBJ whole genome shotgun (WGS) entry which is preliminary data.</text>
</comment>
<dbReference type="InterPro" id="IPR003829">
    <property type="entry name" value="Pirin_N_dom"/>
</dbReference>
<feature type="binding site" evidence="2">
    <location>
        <position position="104"/>
    </location>
    <ligand>
        <name>Fe cation</name>
        <dbReference type="ChEBI" id="CHEBI:24875"/>
    </ligand>
</feature>
<evidence type="ECO:0000256" key="2">
    <source>
        <dbReference type="PIRSR" id="PIRSR006232-1"/>
    </source>
</evidence>
<dbReference type="InterPro" id="IPR011051">
    <property type="entry name" value="RmlC_Cupin_sf"/>
</dbReference>
<dbReference type="Gene3D" id="2.60.120.10">
    <property type="entry name" value="Jelly Rolls"/>
    <property type="match status" value="2"/>
</dbReference>
<reference evidence="6 7" key="1">
    <citation type="submission" date="2018-07" db="EMBL/GenBank/DDBJ databases">
        <title>Draft genome sequence of Ancylomarina sp. M1P.</title>
        <authorList>
            <person name="Yadav S."/>
            <person name="Villanueva L."/>
            <person name="Damste J.S.S."/>
        </authorList>
    </citation>
    <scope>NUCLEOTIDE SEQUENCE [LARGE SCALE GENOMIC DNA]</scope>
    <source>
        <strain evidence="6 7">M1P</strain>
    </source>
</reference>
<dbReference type="Pfam" id="PF02678">
    <property type="entry name" value="Pirin"/>
    <property type="match status" value="1"/>
</dbReference>
<evidence type="ECO:0000313" key="7">
    <source>
        <dbReference type="Proteomes" id="UP000285794"/>
    </source>
</evidence>
<dbReference type="InterPro" id="IPR041602">
    <property type="entry name" value="Quercetinase_C"/>
</dbReference>
<sequence>MKTVVHKANTRGHANHGWLDAHHTFSFADYYHTDRMHFGVLRVLNDDRIAAGKGFGTHPHNNMEIISIPLKGELEHKDSMGNSSVIKAGEIQVMSAGTGILHSEFNPNDDQEVNLLQIWIFPHLKDVEPRYDQLSISDIKSKNGLKQILSPDADDEGVWIYQNAWFHLGEFDKASASTYTIKQKGNGLYLFVVEGQVFIKDYKLEKRDGLAITETQIVEFKVSAKTKVLLIDVPMFDL</sequence>
<keyword evidence="2" id="KW-0479">Metal-binding</keyword>
<evidence type="ECO:0000259" key="4">
    <source>
        <dbReference type="Pfam" id="PF02678"/>
    </source>
</evidence>
<feature type="domain" description="Pirin N-terminal" evidence="4">
    <location>
        <begin position="9"/>
        <end position="120"/>
    </location>
</feature>
<proteinExistence type="inferred from homology"/>
<protein>
    <submittedName>
        <fullName evidence="6">Pirin family protein</fullName>
    </submittedName>
</protein>
<comment type="cofactor">
    <cofactor evidence="2">
        <name>Fe cation</name>
        <dbReference type="ChEBI" id="CHEBI:24875"/>
    </cofactor>
    <text evidence="2">Binds 1 Fe cation per subunit.</text>
</comment>
<dbReference type="EMBL" id="QQWG01000004">
    <property type="protein sequence ID" value="RRG22899.1"/>
    <property type="molecule type" value="Genomic_DNA"/>
</dbReference>
<organism evidence="6 7">
    <name type="scientific">Ancylomarina euxinus</name>
    <dbReference type="NCBI Taxonomy" id="2283627"/>
    <lineage>
        <taxon>Bacteria</taxon>
        <taxon>Pseudomonadati</taxon>
        <taxon>Bacteroidota</taxon>
        <taxon>Bacteroidia</taxon>
        <taxon>Marinilabiliales</taxon>
        <taxon>Marinifilaceae</taxon>
        <taxon>Ancylomarina</taxon>
    </lineage>
</organism>
<gene>
    <name evidence="6" type="ORF">DWB61_05525</name>
</gene>
<dbReference type="GO" id="GO:0046872">
    <property type="term" value="F:metal ion binding"/>
    <property type="evidence" value="ECO:0007669"/>
    <property type="project" value="UniProtKB-KW"/>
</dbReference>
<feature type="domain" description="Quercetin 2,3-dioxygenase C-terminal cupin" evidence="5">
    <location>
        <begin position="148"/>
        <end position="233"/>
    </location>
</feature>